<dbReference type="PANTHER" id="PTHR43046:SF14">
    <property type="entry name" value="MUTT_NUDIX FAMILY PROTEIN"/>
    <property type="match status" value="1"/>
</dbReference>
<accession>A0ABX9E632</accession>
<comment type="caution">
    <text evidence="7">The sequence shown here is derived from an EMBL/GenBank/DDBJ whole genome shotgun (WGS) entry which is preliminary data.</text>
</comment>
<dbReference type="EMBL" id="QLTT01000005">
    <property type="protein sequence ID" value="RAS64671.1"/>
    <property type="molecule type" value="Genomic_DNA"/>
</dbReference>
<comment type="cofactor">
    <cofactor evidence="1">
        <name>Mg(2+)</name>
        <dbReference type="ChEBI" id="CHEBI:18420"/>
    </cofactor>
</comment>
<name>A0ABX9E632_9PSEU</name>
<dbReference type="SUPFAM" id="SSF55811">
    <property type="entry name" value="Nudix"/>
    <property type="match status" value="1"/>
</dbReference>
<dbReference type="Proteomes" id="UP000248714">
    <property type="component" value="Unassembled WGS sequence"/>
</dbReference>
<evidence type="ECO:0000259" key="6">
    <source>
        <dbReference type="PROSITE" id="PS51462"/>
    </source>
</evidence>
<evidence type="ECO:0000256" key="3">
    <source>
        <dbReference type="ARBA" id="ARBA00022801"/>
    </source>
</evidence>
<evidence type="ECO:0000313" key="8">
    <source>
        <dbReference type="Proteomes" id="UP000248714"/>
    </source>
</evidence>
<keyword evidence="8" id="KW-1185">Reference proteome</keyword>
<feature type="region of interest" description="Disordered" evidence="5">
    <location>
        <begin position="43"/>
        <end position="62"/>
    </location>
</feature>
<dbReference type="Gene3D" id="3.90.79.10">
    <property type="entry name" value="Nucleoside Triphosphate Pyrophosphohydrolase"/>
    <property type="match status" value="1"/>
</dbReference>
<evidence type="ECO:0000313" key="7">
    <source>
        <dbReference type="EMBL" id="RAS64671.1"/>
    </source>
</evidence>
<dbReference type="InterPro" id="IPR020476">
    <property type="entry name" value="Nudix_hydrolase"/>
</dbReference>
<keyword evidence="3 4" id="KW-0378">Hydrolase</keyword>
<evidence type="ECO:0000256" key="5">
    <source>
        <dbReference type="SAM" id="MobiDB-lite"/>
    </source>
</evidence>
<proteinExistence type="inferred from homology"/>
<dbReference type="CDD" id="cd02883">
    <property type="entry name" value="NUDIX_Hydrolase"/>
    <property type="match status" value="1"/>
</dbReference>
<dbReference type="PRINTS" id="PR00502">
    <property type="entry name" value="NUDIXFAMILY"/>
</dbReference>
<dbReference type="PANTHER" id="PTHR43046">
    <property type="entry name" value="GDP-MANNOSE MANNOSYL HYDROLASE"/>
    <property type="match status" value="1"/>
</dbReference>
<reference evidence="7 8" key="1">
    <citation type="submission" date="2018-06" db="EMBL/GenBank/DDBJ databases">
        <title>Genomic Encyclopedia of Type Strains, Phase IV (KMG-IV): sequencing the most valuable type-strain genomes for metagenomic binning, comparative biology and taxonomic classification.</title>
        <authorList>
            <person name="Goeker M."/>
        </authorList>
    </citation>
    <scope>NUCLEOTIDE SEQUENCE [LARGE SCALE GENOMIC DNA]</scope>
    <source>
        <strain evidence="7 8">DSM 45479</strain>
    </source>
</reference>
<evidence type="ECO:0000256" key="1">
    <source>
        <dbReference type="ARBA" id="ARBA00001946"/>
    </source>
</evidence>
<organism evidence="7 8">
    <name type="scientific">Lentzea atacamensis</name>
    <dbReference type="NCBI Taxonomy" id="531938"/>
    <lineage>
        <taxon>Bacteria</taxon>
        <taxon>Bacillati</taxon>
        <taxon>Actinomycetota</taxon>
        <taxon>Actinomycetes</taxon>
        <taxon>Pseudonocardiales</taxon>
        <taxon>Pseudonocardiaceae</taxon>
        <taxon>Lentzea</taxon>
    </lineage>
</organism>
<evidence type="ECO:0000256" key="2">
    <source>
        <dbReference type="ARBA" id="ARBA00005582"/>
    </source>
</evidence>
<dbReference type="PROSITE" id="PS51462">
    <property type="entry name" value="NUDIX"/>
    <property type="match status" value="1"/>
</dbReference>
<protein>
    <submittedName>
        <fullName evidence="7">8-oxo-dGTP diphosphatase</fullName>
    </submittedName>
</protein>
<evidence type="ECO:0000256" key="4">
    <source>
        <dbReference type="RuleBase" id="RU003476"/>
    </source>
</evidence>
<dbReference type="InterPro" id="IPR000086">
    <property type="entry name" value="NUDIX_hydrolase_dom"/>
</dbReference>
<dbReference type="RefSeq" id="WP_112228367.1">
    <property type="nucleotide sequence ID" value="NZ_QLTT01000005.1"/>
</dbReference>
<sequence>MSEQTPDDERPPIAAAVITQDGGVLLVRRRVKEGSLSWQFPAGEVESGESPESAAAREANEETGITVSNGKLLGERVHPNTGRTMIYVAFDSAEGEASVVDDDELDSLAWVKHSELTTYVPYPFFGPVQAHLDEVLSNN</sequence>
<feature type="domain" description="Nudix hydrolase" evidence="6">
    <location>
        <begin position="8"/>
        <end position="139"/>
    </location>
</feature>
<dbReference type="InterPro" id="IPR015797">
    <property type="entry name" value="NUDIX_hydrolase-like_dom_sf"/>
</dbReference>
<gene>
    <name evidence="7" type="ORF">C8D87_105161</name>
</gene>
<dbReference type="Pfam" id="PF00293">
    <property type="entry name" value="NUDIX"/>
    <property type="match status" value="1"/>
</dbReference>
<comment type="similarity">
    <text evidence="2 4">Belongs to the Nudix hydrolase family.</text>
</comment>
<dbReference type="PROSITE" id="PS00893">
    <property type="entry name" value="NUDIX_BOX"/>
    <property type="match status" value="1"/>
</dbReference>
<dbReference type="InterPro" id="IPR020084">
    <property type="entry name" value="NUDIX_hydrolase_CS"/>
</dbReference>